<dbReference type="Proteomes" id="UP000198518">
    <property type="component" value="Unassembled WGS sequence"/>
</dbReference>
<feature type="transmembrane region" description="Helical" evidence="10">
    <location>
        <begin position="94"/>
        <end position="117"/>
    </location>
</feature>
<feature type="transmembrane region" description="Helical" evidence="10">
    <location>
        <begin position="169"/>
        <end position="191"/>
    </location>
</feature>
<evidence type="ECO:0000313" key="11">
    <source>
        <dbReference type="EMBL" id="SEW18892.1"/>
    </source>
</evidence>
<feature type="transmembrane region" description="Helical" evidence="10">
    <location>
        <begin position="288"/>
        <end position="312"/>
    </location>
</feature>
<dbReference type="GO" id="GO:0006811">
    <property type="term" value="P:monoatomic ion transport"/>
    <property type="evidence" value="ECO:0007669"/>
    <property type="project" value="UniProtKB-KW"/>
</dbReference>
<accession>A0A1I0PWQ8</accession>
<gene>
    <name evidence="11" type="ORF">SAMN04487945_2040</name>
</gene>
<dbReference type="RefSeq" id="WP_089669284.1">
    <property type="nucleotide sequence ID" value="NZ_FOJA01000001.1"/>
</dbReference>
<keyword evidence="5 10" id="KW-0812">Transmembrane</keyword>
<feature type="transmembrane region" description="Helical" evidence="10">
    <location>
        <begin position="197"/>
        <end position="221"/>
    </location>
</feature>
<dbReference type="NCBIfam" id="TIGR00797">
    <property type="entry name" value="matE"/>
    <property type="match status" value="1"/>
</dbReference>
<dbReference type="InterPro" id="IPR048279">
    <property type="entry name" value="MdtK-like"/>
</dbReference>
<dbReference type="PANTHER" id="PTHR43298">
    <property type="entry name" value="MULTIDRUG RESISTANCE PROTEIN NORM-RELATED"/>
    <property type="match status" value="1"/>
</dbReference>
<dbReference type="GO" id="GO:0042910">
    <property type="term" value="F:xenobiotic transmembrane transporter activity"/>
    <property type="evidence" value="ECO:0007669"/>
    <property type="project" value="InterPro"/>
</dbReference>
<feature type="transmembrane region" description="Helical" evidence="10">
    <location>
        <begin position="429"/>
        <end position="450"/>
    </location>
</feature>
<dbReference type="GO" id="GO:0015297">
    <property type="term" value="F:antiporter activity"/>
    <property type="evidence" value="ECO:0007669"/>
    <property type="project" value="UniProtKB-KW"/>
</dbReference>
<dbReference type="PIRSF" id="PIRSF006603">
    <property type="entry name" value="DinF"/>
    <property type="match status" value="1"/>
</dbReference>
<keyword evidence="3" id="KW-0050">Antiport</keyword>
<evidence type="ECO:0000256" key="9">
    <source>
        <dbReference type="ARBA" id="ARBA00031636"/>
    </source>
</evidence>
<proteinExistence type="predicted"/>
<feature type="transmembrane region" description="Helical" evidence="10">
    <location>
        <begin position="360"/>
        <end position="382"/>
    </location>
</feature>
<dbReference type="PANTHER" id="PTHR43298:SF2">
    <property type="entry name" value="FMN_FAD EXPORTER YEEO-RELATED"/>
    <property type="match status" value="1"/>
</dbReference>
<sequence>MFDVSSEEITEGPLSRALLFLSTPLVVQQYVVVLQQIVDVFWLGRVSGDAVAAVGLVAPLVGLLGLVTHAGVIGGRVLVAQNVGADDEAEARRAGFHATALVGVANTVLAVLVYFLAADVIGLLNPGQAVLPLAATYLTVTTFGRIFGGMSDAIESGFVGWGDSRASMVINVAAVLTNVVLDPFLVVGWGISGFTGYGIFGAAAATAIGYVVGFGVAVAGLRVARTSFTIHWRDVGFDPDTARSLLEVGVPKVGQEGGRQVARLVIIAIVTAVGGSAGLAAYTVGARISTVAFVPAAAVGSAVSSIVGQNVGAGKASRATRATWLATAATTGGMVVLGVVQFFVPGVIVDVFAPTLTRDAFAYTVTYLEILALGYWAFGVIYPVQGGFNGAGKTQVSMVATLLQYWTVRLPIAVLGAFVFVLAVPVHAVFWAITLSNVVAAVGVAAYFWYETSGSGGLIERAATAAAAD</sequence>
<evidence type="ECO:0000256" key="3">
    <source>
        <dbReference type="ARBA" id="ARBA00022449"/>
    </source>
</evidence>
<dbReference type="InterPro" id="IPR002528">
    <property type="entry name" value="MATE_fam"/>
</dbReference>
<evidence type="ECO:0000256" key="6">
    <source>
        <dbReference type="ARBA" id="ARBA00022989"/>
    </source>
</evidence>
<dbReference type="GO" id="GO:0005886">
    <property type="term" value="C:plasma membrane"/>
    <property type="evidence" value="ECO:0007669"/>
    <property type="project" value="UniProtKB-SubCell"/>
</dbReference>
<evidence type="ECO:0000256" key="7">
    <source>
        <dbReference type="ARBA" id="ARBA00023065"/>
    </source>
</evidence>
<protein>
    <recommendedName>
        <fullName evidence="9">Multidrug-efflux transporter</fullName>
    </recommendedName>
</protein>
<feature type="transmembrane region" description="Helical" evidence="10">
    <location>
        <begin position="403"/>
        <end position="423"/>
    </location>
</feature>
<keyword evidence="12" id="KW-1185">Reference proteome</keyword>
<organism evidence="11 12">
    <name type="scientific">Halobacterium jilantaiense</name>
    <dbReference type="NCBI Taxonomy" id="355548"/>
    <lineage>
        <taxon>Archaea</taxon>
        <taxon>Methanobacteriati</taxon>
        <taxon>Methanobacteriota</taxon>
        <taxon>Stenosarchaea group</taxon>
        <taxon>Halobacteria</taxon>
        <taxon>Halobacteriales</taxon>
        <taxon>Halobacteriaceae</taxon>
        <taxon>Halobacterium</taxon>
    </lineage>
</organism>
<feature type="transmembrane region" description="Helical" evidence="10">
    <location>
        <begin position="324"/>
        <end position="348"/>
    </location>
</feature>
<evidence type="ECO:0000256" key="1">
    <source>
        <dbReference type="ARBA" id="ARBA00004651"/>
    </source>
</evidence>
<evidence type="ECO:0000256" key="2">
    <source>
        <dbReference type="ARBA" id="ARBA00022448"/>
    </source>
</evidence>
<dbReference type="Pfam" id="PF01554">
    <property type="entry name" value="MatE"/>
    <property type="match status" value="2"/>
</dbReference>
<dbReference type="EMBL" id="FOJA01000001">
    <property type="protein sequence ID" value="SEW18892.1"/>
    <property type="molecule type" value="Genomic_DNA"/>
</dbReference>
<keyword evidence="2" id="KW-0813">Transport</keyword>
<comment type="subcellular location">
    <subcellularLocation>
        <location evidence="1">Cell membrane</location>
        <topology evidence="1">Multi-pass membrane protein</topology>
    </subcellularLocation>
</comment>
<dbReference type="InterPro" id="IPR050222">
    <property type="entry name" value="MATE_MdtK"/>
</dbReference>
<evidence type="ECO:0000256" key="4">
    <source>
        <dbReference type="ARBA" id="ARBA00022475"/>
    </source>
</evidence>
<feature type="transmembrane region" description="Helical" evidence="10">
    <location>
        <begin position="261"/>
        <end position="282"/>
    </location>
</feature>
<evidence type="ECO:0000313" key="12">
    <source>
        <dbReference type="Proteomes" id="UP000198518"/>
    </source>
</evidence>
<keyword evidence="7" id="KW-0406">Ion transport</keyword>
<reference evidence="11 12" key="1">
    <citation type="submission" date="2016-10" db="EMBL/GenBank/DDBJ databases">
        <authorList>
            <person name="de Groot N.N."/>
        </authorList>
    </citation>
    <scope>NUCLEOTIDE SEQUENCE [LARGE SCALE GENOMIC DNA]</scope>
    <source>
        <strain evidence="11 12">CGMCC 1.5337</strain>
    </source>
</reference>
<name>A0A1I0PWQ8_9EURY</name>
<dbReference type="AlphaFoldDB" id="A0A1I0PWQ8"/>
<evidence type="ECO:0000256" key="8">
    <source>
        <dbReference type="ARBA" id="ARBA00023136"/>
    </source>
</evidence>
<dbReference type="OrthoDB" id="214119at2157"/>
<evidence type="ECO:0000256" key="10">
    <source>
        <dbReference type="SAM" id="Phobius"/>
    </source>
</evidence>
<keyword evidence="6 10" id="KW-1133">Transmembrane helix</keyword>
<feature type="transmembrane region" description="Helical" evidence="10">
    <location>
        <begin position="129"/>
        <end position="148"/>
    </location>
</feature>
<dbReference type="STRING" id="355548.SAMN04487945_2040"/>
<evidence type="ECO:0000256" key="5">
    <source>
        <dbReference type="ARBA" id="ARBA00022692"/>
    </source>
</evidence>
<keyword evidence="4" id="KW-1003">Cell membrane</keyword>
<keyword evidence="8 10" id="KW-0472">Membrane</keyword>
<feature type="transmembrane region" description="Helical" evidence="10">
    <location>
        <begin position="50"/>
        <end position="73"/>
    </location>
</feature>